<dbReference type="SMART" id="SM00382">
    <property type="entry name" value="AAA"/>
    <property type="match status" value="1"/>
</dbReference>
<keyword evidence="4" id="KW-0805">Transcription regulation</keyword>
<feature type="domain" description="PAC" evidence="9">
    <location>
        <begin position="191"/>
        <end position="243"/>
    </location>
</feature>
<dbReference type="GO" id="GO:0005524">
    <property type="term" value="F:ATP binding"/>
    <property type="evidence" value="ECO:0007669"/>
    <property type="project" value="UniProtKB-KW"/>
</dbReference>
<dbReference type="CDD" id="cd00009">
    <property type="entry name" value="AAA"/>
    <property type="match status" value="1"/>
</dbReference>
<dbReference type="Gene3D" id="3.40.50.300">
    <property type="entry name" value="P-loop containing nucleotide triphosphate hydrolases"/>
    <property type="match status" value="1"/>
</dbReference>
<protein>
    <recommendedName>
        <fullName evidence="6">HTH-type transcriptional regulatory protein TyrR</fullName>
    </recommendedName>
</protein>
<evidence type="ECO:0000256" key="1">
    <source>
        <dbReference type="ARBA" id="ARBA00022741"/>
    </source>
</evidence>
<dbReference type="InterPro" id="IPR025944">
    <property type="entry name" value="Sigma_54_int_dom_CS"/>
</dbReference>
<dbReference type="SMART" id="SM00086">
    <property type="entry name" value="PAC"/>
    <property type="match status" value="1"/>
</dbReference>
<dbReference type="InterPro" id="IPR035965">
    <property type="entry name" value="PAS-like_dom_sf"/>
</dbReference>
<evidence type="ECO:0000259" key="8">
    <source>
        <dbReference type="PROSITE" id="PS50112"/>
    </source>
</evidence>
<proteinExistence type="predicted"/>
<dbReference type="NCBIfam" id="TIGR00229">
    <property type="entry name" value="sensory_box"/>
    <property type="match status" value="1"/>
</dbReference>
<evidence type="ECO:0000256" key="5">
    <source>
        <dbReference type="ARBA" id="ARBA00023163"/>
    </source>
</evidence>
<dbReference type="SMART" id="SM00091">
    <property type="entry name" value="PAS"/>
    <property type="match status" value="2"/>
</dbReference>
<dbReference type="InterPro" id="IPR000700">
    <property type="entry name" value="PAS-assoc_C"/>
</dbReference>
<dbReference type="NCBIfam" id="TIGR04381">
    <property type="entry name" value="HTH_TypR"/>
    <property type="match status" value="1"/>
</dbReference>
<keyword evidence="1" id="KW-0547">Nucleotide-binding</keyword>
<evidence type="ECO:0000256" key="3">
    <source>
        <dbReference type="ARBA" id="ARBA00022840"/>
    </source>
</evidence>
<feature type="domain" description="PAS" evidence="8">
    <location>
        <begin position="123"/>
        <end position="167"/>
    </location>
</feature>
<dbReference type="FunFam" id="3.40.50.300:FF:000006">
    <property type="entry name" value="DNA-binding transcriptional regulator NtrC"/>
    <property type="match status" value="1"/>
</dbReference>
<dbReference type="PROSITE" id="PS50112">
    <property type="entry name" value="PAS"/>
    <property type="match status" value="1"/>
</dbReference>
<name>A0AAV4LCJ7_9BACL</name>
<dbReference type="Gene3D" id="1.10.8.60">
    <property type="match status" value="1"/>
</dbReference>
<evidence type="ECO:0000259" key="9">
    <source>
        <dbReference type="PROSITE" id="PS50113"/>
    </source>
</evidence>
<dbReference type="RefSeq" id="WP_282198597.1">
    <property type="nucleotide sequence ID" value="NZ_BOQE01000001.1"/>
</dbReference>
<evidence type="ECO:0000313" key="11">
    <source>
        <dbReference type="Proteomes" id="UP001057291"/>
    </source>
</evidence>
<dbReference type="InterPro" id="IPR001610">
    <property type="entry name" value="PAC"/>
</dbReference>
<evidence type="ECO:0000259" key="7">
    <source>
        <dbReference type="PROSITE" id="PS50045"/>
    </source>
</evidence>
<keyword evidence="3" id="KW-0067">ATP-binding</keyword>
<dbReference type="PROSITE" id="PS50045">
    <property type="entry name" value="SIGMA54_INTERACT_4"/>
    <property type="match status" value="1"/>
</dbReference>
<dbReference type="InterPro" id="IPR030828">
    <property type="entry name" value="HTH_TyrR"/>
</dbReference>
<dbReference type="Pfam" id="PF18024">
    <property type="entry name" value="HTH_50"/>
    <property type="match status" value="1"/>
</dbReference>
<dbReference type="AlphaFoldDB" id="A0AAV4LCJ7"/>
<dbReference type="PROSITE" id="PS00688">
    <property type="entry name" value="SIGMA54_INTERACT_3"/>
    <property type="match status" value="1"/>
</dbReference>
<dbReference type="Pfam" id="PF00158">
    <property type="entry name" value="Sigma54_activat"/>
    <property type="match status" value="1"/>
</dbReference>
<dbReference type="InterPro" id="IPR027417">
    <property type="entry name" value="P-loop_NTPase"/>
</dbReference>
<dbReference type="Proteomes" id="UP001057291">
    <property type="component" value="Unassembled WGS sequence"/>
</dbReference>
<dbReference type="GO" id="GO:0006355">
    <property type="term" value="P:regulation of DNA-templated transcription"/>
    <property type="evidence" value="ECO:0007669"/>
    <property type="project" value="InterPro"/>
</dbReference>
<dbReference type="InterPro" id="IPR003593">
    <property type="entry name" value="AAA+_ATPase"/>
</dbReference>
<keyword evidence="11" id="KW-1185">Reference proteome</keyword>
<dbReference type="InterPro" id="IPR009057">
    <property type="entry name" value="Homeodomain-like_sf"/>
</dbReference>
<dbReference type="Gene3D" id="3.30.450.20">
    <property type="entry name" value="PAS domain"/>
    <property type="match status" value="1"/>
</dbReference>
<evidence type="ECO:0000256" key="4">
    <source>
        <dbReference type="ARBA" id="ARBA00023015"/>
    </source>
</evidence>
<dbReference type="CDD" id="cd00130">
    <property type="entry name" value="PAS"/>
    <property type="match status" value="1"/>
</dbReference>
<comment type="caution">
    <text evidence="10">The sequence shown here is derived from an EMBL/GenBank/DDBJ whole genome shotgun (WGS) entry which is preliminary data.</text>
</comment>
<dbReference type="InterPro" id="IPR002078">
    <property type="entry name" value="Sigma_54_int"/>
</dbReference>
<gene>
    <name evidence="10" type="ORF">DNHGIG_09430</name>
</gene>
<dbReference type="Gene3D" id="1.10.10.60">
    <property type="entry name" value="Homeodomain-like"/>
    <property type="match status" value="1"/>
</dbReference>
<dbReference type="Pfam" id="PF25601">
    <property type="entry name" value="AAA_lid_14"/>
    <property type="match status" value="1"/>
</dbReference>
<keyword evidence="5" id="KW-0804">Transcription</keyword>
<dbReference type="InterPro" id="IPR000014">
    <property type="entry name" value="PAS"/>
</dbReference>
<dbReference type="InterPro" id="IPR025662">
    <property type="entry name" value="Sigma_54_int_dom_ATP-bd_1"/>
</dbReference>
<dbReference type="SUPFAM" id="SSF55785">
    <property type="entry name" value="PYP-like sensor domain (PAS domain)"/>
    <property type="match status" value="1"/>
</dbReference>
<dbReference type="EMBL" id="BOQE01000001">
    <property type="protein sequence ID" value="GIM45394.1"/>
    <property type="molecule type" value="Genomic_DNA"/>
</dbReference>
<dbReference type="InterPro" id="IPR058031">
    <property type="entry name" value="AAA_lid_NorR"/>
</dbReference>
<accession>A0AAV4LCJ7</accession>
<evidence type="ECO:0000256" key="2">
    <source>
        <dbReference type="ARBA" id="ARBA00022797"/>
    </source>
</evidence>
<dbReference type="SUPFAM" id="SSF52540">
    <property type="entry name" value="P-loop containing nucleoside triphosphate hydrolases"/>
    <property type="match status" value="1"/>
</dbReference>
<evidence type="ECO:0000256" key="6">
    <source>
        <dbReference type="ARBA" id="ARBA00029500"/>
    </source>
</evidence>
<dbReference type="PROSITE" id="PS50113">
    <property type="entry name" value="PAC"/>
    <property type="match status" value="1"/>
</dbReference>
<organism evidence="10 11">
    <name type="scientific">Collibacillus ludicampi</name>
    <dbReference type="NCBI Taxonomy" id="2771369"/>
    <lineage>
        <taxon>Bacteria</taxon>
        <taxon>Bacillati</taxon>
        <taxon>Bacillota</taxon>
        <taxon>Bacilli</taxon>
        <taxon>Bacillales</taxon>
        <taxon>Alicyclobacillaceae</taxon>
        <taxon>Collibacillus</taxon>
    </lineage>
</organism>
<evidence type="ECO:0000313" key="10">
    <source>
        <dbReference type="EMBL" id="GIM45394.1"/>
    </source>
</evidence>
<feature type="domain" description="Sigma-54 factor interaction" evidence="7">
    <location>
        <begin position="267"/>
        <end position="496"/>
    </location>
</feature>
<dbReference type="GO" id="GO:0003677">
    <property type="term" value="F:DNA binding"/>
    <property type="evidence" value="ECO:0007669"/>
    <property type="project" value="UniProtKB-KW"/>
</dbReference>
<keyword evidence="2" id="KW-0058">Aromatic hydrocarbons catabolism</keyword>
<dbReference type="PANTHER" id="PTHR32071">
    <property type="entry name" value="TRANSCRIPTIONAL REGULATORY PROTEIN"/>
    <property type="match status" value="1"/>
</dbReference>
<dbReference type="PROSITE" id="PS00675">
    <property type="entry name" value="SIGMA54_INTERACT_1"/>
    <property type="match status" value="1"/>
</dbReference>
<sequence length="600" mass="67705">MLLSEVVQTPMYTVDLSVLQNESERVIERMQELSVIEIPVLNEGYWAGVFRMLPQCSSSCNDKGIWIPDAPCLCDQTEISDIHIPVGYHVIGVVNQQNQFVGVVHAADLQNMIHQMYREALERSRQLDAIIDHAYDGIFIADALGYVTRVNPSFCRLAGVPEESFVGVHLTELVRNGTFKEPSITWKALQERREVIGVQRYPTGQEHLVSAVPIINETGKVQGVVSTIRDMTELSKLREELSMVQYQSQRFQSELSTLRKRVLTDEIIAISPQMRKVMELAGRVANFDSTVLILGESGVGKEVVASFIHKSSARSEGPFIKINCGALPEELLESELFGYESGAFTGAKKTGKIGLFEAAEGGVIFLDEIGEMSPALQVKVLRVLQEQEFTRVGGIDPIQVNCRIIAATHRNLQERIQMGLFREDLYYRLYVVPIHIPPLRERREDIPALIQYFLNKYNQKYGTQKIIHPVVIQILQNSPWPGNVRQLSNLIERMVVTIPDSLITQNHLPHDFLDLQNQSAIPSANTLKQIQNEMHKADDFTNCANSRGSLNAFDEMERDLIIQSLLRYGSIRKVGQALGVSHTTVIKKMKKYGIERIRKV</sequence>
<reference evidence="10" key="1">
    <citation type="journal article" date="2023" name="Int. J. Syst. Evol. Microbiol.">
        <title>Collibacillus ludicampi gen. nov., sp. nov., a new soil bacterium of the family Alicyclobacillaceae.</title>
        <authorList>
            <person name="Jojima T."/>
            <person name="Ioku Y."/>
            <person name="Fukuta Y."/>
            <person name="Shirasaka N."/>
            <person name="Matsumura Y."/>
            <person name="Mori M."/>
        </authorList>
    </citation>
    <scope>NUCLEOTIDE SEQUENCE</scope>
    <source>
        <strain evidence="10">TP075</strain>
    </source>
</reference>
<dbReference type="SUPFAM" id="SSF46689">
    <property type="entry name" value="Homeodomain-like"/>
    <property type="match status" value="1"/>
</dbReference>
<dbReference type="Pfam" id="PF13426">
    <property type="entry name" value="PAS_9"/>
    <property type="match status" value="1"/>
</dbReference>